<protein>
    <submittedName>
        <fullName evidence="1">Uncharacterized protein</fullName>
    </submittedName>
</protein>
<name>A0ABS4R971_9HYPH</name>
<dbReference type="RefSeq" id="WP_234939695.1">
    <property type="nucleotide sequence ID" value="NZ_JAGILA010000010.1"/>
</dbReference>
<keyword evidence="2" id="KW-1185">Reference proteome</keyword>
<evidence type="ECO:0000313" key="2">
    <source>
        <dbReference type="Proteomes" id="UP000730739"/>
    </source>
</evidence>
<reference evidence="1 2" key="1">
    <citation type="submission" date="2021-03" db="EMBL/GenBank/DDBJ databases">
        <title>Genomic Encyclopedia of Type Strains, Phase IV (KMG-IV): sequencing the most valuable type-strain genomes for metagenomic binning, comparative biology and taxonomic classification.</title>
        <authorList>
            <person name="Goeker M."/>
        </authorList>
    </citation>
    <scope>NUCLEOTIDE SEQUENCE [LARGE SCALE GENOMIC DNA]</scope>
    <source>
        <strain evidence="1 2">DSM 13372</strain>
    </source>
</reference>
<evidence type="ECO:0000313" key="1">
    <source>
        <dbReference type="EMBL" id="MBP2238931.1"/>
    </source>
</evidence>
<dbReference type="EMBL" id="JAGILA010000010">
    <property type="protein sequence ID" value="MBP2238931.1"/>
    <property type="molecule type" value="Genomic_DNA"/>
</dbReference>
<comment type="caution">
    <text evidence="1">The sequence shown here is derived from an EMBL/GenBank/DDBJ whole genome shotgun (WGS) entry which is preliminary data.</text>
</comment>
<organism evidence="1 2">
    <name type="scientific">Sinorhizobium kostiense</name>
    <dbReference type="NCBI Taxonomy" id="76747"/>
    <lineage>
        <taxon>Bacteria</taxon>
        <taxon>Pseudomonadati</taxon>
        <taxon>Pseudomonadota</taxon>
        <taxon>Alphaproteobacteria</taxon>
        <taxon>Hyphomicrobiales</taxon>
        <taxon>Rhizobiaceae</taxon>
        <taxon>Sinorhizobium/Ensifer group</taxon>
        <taxon>Sinorhizobium</taxon>
    </lineage>
</organism>
<sequence length="67" mass="7415">MIDTLCRNDLDLDVLIGEAGAIFMAGALLTFGEVADFLPSPYVFTLRQSVEPKACASDPWRGYWAFK</sequence>
<dbReference type="Proteomes" id="UP000730739">
    <property type="component" value="Unassembled WGS sequence"/>
</dbReference>
<accession>A0ABS4R971</accession>
<proteinExistence type="predicted"/>
<gene>
    <name evidence="1" type="ORF">J2Z31_005472</name>
</gene>